<dbReference type="EMBL" id="BAAAFZ010000101">
    <property type="protein sequence ID" value="GAA0605531.1"/>
    <property type="molecule type" value="Genomic_DNA"/>
</dbReference>
<evidence type="ECO:0000313" key="2">
    <source>
        <dbReference type="Proteomes" id="UP001501588"/>
    </source>
</evidence>
<comment type="caution">
    <text evidence="1">The sequence shown here is derived from an EMBL/GenBank/DDBJ whole genome shotgun (WGS) entry which is preliminary data.</text>
</comment>
<reference evidence="1 2" key="1">
    <citation type="journal article" date="2019" name="Int. J. Syst. Evol. Microbiol.">
        <title>The Global Catalogue of Microorganisms (GCM) 10K type strain sequencing project: providing services to taxonomists for standard genome sequencing and annotation.</title>
        <authorList>
            <consortium name="The Broad Institute Genomics Platform"/>
            <consortium name="The Broad Institute Genome Sequencing Center for Infectious Disease"/>
            <person name="Wu L."/>
            <person name="Ma J."/>
        </authorList>
    </citation>
    <scope>NUCLEOTIDE SEQUENCE [LARGE SCALE GENOMIC DNA]</scope>
    <source>
        <strain evidence="1 2">JCM 9933</strain>
    </source>
</reference>
<gene>
    <name evidence="1" type="ORF">GCM10009416_48720</name>
</gene>
<dbReference type="PANTHER" id="PTHR32011:SF2">
    <property type="entry name" value="OS08G0472400 PROTEIN"/>
    <property type="match status" value="1"/>
</dbReference>
<protein>
    <recommendedName>
        <fullName evidence="3">SMI1/KNR4 family protein</fullName>
    </recommendedName>
</protein>
<dbReference type="RefSeq" id="WP_343898056.1">
    <property type="nucleotide sequence ID" value="NZ_BAAAFZ010000101.1"/>
</dbReference>
<dbReference type="PANTHER" id="PTHR32011">
    <property type="entry name" value="OS08G0472400 PROTEIN"/>
    <property type="match status" value="1"/>
</dbReference>
<proteinExistence type="predicted"/>
<accession>A0ABN1G7A8</accession>
<keyword evidence="2" id="KW-1185">Reference proteome</keyword>
<sequence length="177" mass="20683">MPDRLDWGPGYTSADLDDAQAKWGLRFPPDLVEMLLERRPILSGGRGMIDWVHTDEAVIEERLQWPFEGFLFDVERNGLWWPEWGERPAKREERRELLQAEFSKAPKLVPIHSHRYLPSEPFESGNPVFSVHQSDVIHYGSDLADYFDREALGWGSKPWPTRIKRIPFWTVAVERNG</sequence>
<evidence type="ECO:0000313" key="1">
    <source>
        <dbReference type="EMBL" id="GAA0605531.1"/>
    </source>
</evidence>
<organism evidence="1 2">
    <name type="scientific">Craurococcus roseus</name>
    <dbReference type="NCBI Taxonomy" id="77585"/>
    <lineage>
        <taxon>Bacteria</taxon>
        <taxon>Pseudomonadati</taxon>
        <taxon>Pseudomonadota</taxon>
        <taxon>Alphaproteobacteria</taxon>
        <taxon>Acetobacterales</taxon>
        <taxon>Acetobacteraceae</taxon>
        <taxon>Craurococcus</taxon>
    </lineage>
</organism>
<dbReference type="Proteomes" id="UP001501588">
    <property type="component" value="Unassembled WGS sequence"/>
</dbReference>
<evidence type="ECO:0008006" key="3">
    <source>
        <dbReference type="Google" id="ProtNLM"/>
    </source>
</evidence>
<name>A0ABN1G7A8_9PROT</name>